<dbReference type="GO" id="GO:0005680">
    <property type="term" value="C:anaphase-promoting complex"/>
    <property type="evidence" value="ECO:0007669"/>
    <property type="project" value="InterPro"/>
</dbReference>
<dbReference type="EMBL" id="JAAAJA010000115">
    <property type="protein sequence ID" value="KAG0261788.1"/>
    <property type="molecule type" value="Genomic_DNA"/>
</dbReference>
<evidence type="ECO:0000256" key="1">
    <source>
        <dbReference type="SAM" id="MobiDB-lite"/>
    </source>
</evidence>
<feature type="region of interest" description="Disordered" evidence="1">
    <location>
        <begin position="159"/>
        <end position="179"/>
    </location>
</feature>
<evidence type="ECO:0000313" key="3">
    <source>
        <dbReference type="Proteomes" id="UP000726737"/>
    </source>
</evidence>
<evidence type="ECO:0000313" key="2">
    <source>
        <dbReference type="EMBL" id="KAG0261788.1"/>
    </source>
</evidence>
<dbReference type="AlphaFoldDB" id="A0A9P6U6I1"/>
<proteinExistence type="predicted"/>
<dbReference type="Pfam" id="PF15243">
    <property type="entry name" value="ANAPC15"/>
    <property type="match status" value="1"/>
</dbReference>
<accession>A0A9P6U6I1</accession>
<keyword evidence="3" id="KW-1185">Reference proteome</keyword>
<dbReference type="GO" id="GO:0090266">
    <property type="term" value="P:regulation of mitotic cell cycle spindle assembly checkpoint"/>
    <property type="evidence" value="ECO:0007669"/>
    <property type="project" value="InterPro"/>
</dbReference>
<feature type="region of interest" description="Disordered" evidence="1">
    <location>
        <begin position="62"/>
        <end position="98"/>
    </location>
</feature>
<protein>
    <submittedName>
        <fullName evidence="2">Uncharacterized protein</fullName>
    </submittedName>
</protein>
<name>A0A9P6U6I1_9FUNG</name>
<reference evidence="2" key="1">
    <citation type="journal article" date="2020" name="Fungal Divers.">
        <title>Resolving the Mortierellaceae phylogeny through synthesis of multi-gene phylogenetics and phylogenomics.</title>
        <authorList>
            <person name="Vandepol N."/>
            <person name="Liber J."/>
            <person name="Desiro A."/>
            <person name="Na H."/>
            <person name="Kennedy M."/>
            <person name="Barry K."/>
            <person name="Grigoriev I.V."/>
            <person name="Miller A.N."/>
            <person name="O'Donnell K."/>
            <person name="Stajich J.E."/>
            <person name="Bonito G."/>
        </authorList>
    </citation>
    <scope>NUCLEOTIDE SEQUENCE</scope>
    <source>
        <strain evidence="2">KOD948</strain>
    </source>
</reference>
<organism evidence="2 3">
    <name type="scientific">Mortierella polycephala</name>
    <dbReference type="NCBI Taxonomy" id="41804"/>
    <lineage>
        <taxon>Eukaryota</taxon>
        <taxon>Fungi</taxon>
        <taxon>Fungi incertae sedis</taxon>
        <taxon>Mucoromycota</taxon>
        <taxon>Mortierellomycotina</taxon>
        <taxon>Mortierellomycetes</taxon>
        <taxon>Mortierellales</taxon>
        <taxon>Mortierellaceae</taxon>
        <taxon>Mortierella</taxon>
    </lineage>
</organism>
<feature type="compositionally biased region" description="Acidic residues" evidence="1">
    <location>
        <begin position="70"/>
        <end position="90"/>
    </location>
</feature>
<dbReference type="OrthoDB" id="2437493at2759"/>
<gene>
    <name evidence="2" type="ORF">BG011_000690</name>
</gene>
<sequence length="179" mass="20099">MSTRYPPQSRMPTLGPQKIGALWYPRQGGVEHMNDELLQEEAAYESSLKSISLSGTHFKPIGVSKPFLDDHEDEEEEEEEEEDEEAVEEGGVDRGVDLDAEMDQVDLEPSEVDLDADIMSDNEDFLEQGGDYINNNRYNGPQFGLEVDLDAEFEEVIDYRSDGDDGDNADLYSPVFSPP</sequence>
<dbReference type="InterPro" id="IPR026182">
    <property type="entry name" value="ANAPC15"/>
</dbReference>
<comment type="caution">
    <text evidence="2">The sequence shown here is derived from an EMBL/GenBank/DDBJ whole genome shotgun (WGS) entry which is preliminary data.</text>
</comment>
<dbReference type="Proteomes" id="UP000726737">
    <property type="component" value="Unassembled WGS sequence"/>
</dbReference>